<dbReference type="PANTHER" id="PTHR10000:SF25">
    <property type="entry name" value="PHOSPHATASE YKRA-RELATED"/>
    <property type="match status" value="1"/>
</dbReference>
<proteinExistence type="predicted"/>
<dbReference type="SFLD" id="SFLDS00003">
    <property type="entry name" value="Haloacid_Dehalogenase"/>
    <property type="match status" value="1"/>
</dbReference>
<name>A0A1I0G980_9FIRM</name>
<dbReference type="GO" id="GO:0005829">
    <property type="term" value="C:cytosol"/>
    <property type="evidence" value="ECO:0007669"/>
    <property type="project" value="TreeGrafter"/>
</dbReference>
<dbReference type="InterPro" id="IPR023214">
    <property type="entry name" value="HAD_sf"/>
</dbReference>
<accession>A0A1I0G980</accession>
<dbReference type="Pfam" id="PF08282">
    <property type="entry name" value="Hydrolase_3"/>
    <property type="match status" value="1"/>
</dbReference>
<dbReference type="NCBIfam" id="TIGR01484">
    <property type="entry name" value="HAD-SF-IIB"/>
    <property type="match status" value="1"/>
</dbReference>
<gene>
    <name evidence="1" type="ORF">SAMN05216313_11123</name>
</gene>
<reference evidence="2" key="1">
    <citation type="submission" date="2016-10" db="EMBL/GenBank/DDBJ databases">
        <authorList>
            <person name="Varghese N."/>
            <person name="Submissions S."/>
        </authorList>
    </citation>
    <scope>NUCLEOTIDE SEQUENCE [LARGE SCALE GENOMIC DNA]</scope>
    <source>
        <strain evidence="2">NLAE-zl-G277</strain>
    </source>
</reference>
<evidence type="ECO:0008006" key="3">
    <source>
        <dbReference type="Google" id="ProtNLM"/>
    </source>
</evidence>
<dbReference type="SFLD" id="SFLDG01140">
    <property type="entry name" value="C2.B:_Phosphomannomutase_and_P"/>
    <property type="match status" value="1"/>
</dbReference>
<evidence type="ECO:0000313" key="1">
    <source>
        <dbReference type="EMBL" id="SET67419.1"/>
    </source>
</evidence>
<evidence type="ECO:0000313" key="2">
    <source>
        <dbReference type="Proteomes" id="UP000198508"/>
    </source>
</evidence>
<dbReference type="Gene3D" id="3.30.1240.10">
    <property type="match status" value="1"/>
</dbReference>
<keyword evidence="2" id="KW-1185">Reference proteome</keyword>
<dbReference type="RefSeq" id="WP_092363788.1">
    <property type="nucleotide sequence ID" value="NZ_DAINWJ010000003.1"/>
</dbReference>
<dbReference type="InterPro" id="IPR036412">
    <property type="entry name" value="HAD-like_sf"/>
</dbReference>
<dbReference type="InterPro" id="IPR006379">
    <property type="entry name" value="HAD-SF_hydro_IIB"/>
</dbReference>
<dbReference type="SUPFAM" id="SSF56784">
    <property type="entry name" value="HAD-like"/>
    <property type="match status" value="1"/>
</dbReference>
<dbReference type="GO" id="GO:0016791">
    <property type="term" value="F:phosphatase activity"/>
    <property type="evidence" value="ECO:0007669"/>
    <property type="project" value="TreeGrafter"/>
</dbReference>
<dbReference type="AlphaFoldDB" id="A0A1I0G980"/>
<dbReference type="GO" id="GO:0000287">
    <property type="term" value="F:magnesium ion binding"/>
    <property type="evidence" value="ECO:0007669"/>
    <property type="project" value="TreeGrafter"/>
</dbReference>
<dbReference type="PANTHER" id="PTHR10000">
    <property type="entry name" value="PHOSPHOSERINE PHOSPHATASE"/>
    <property type="match status" value="1"/>
</dbReference>
<protein>
    <recommendedName>
        <fullName evidence="3">Cof-type HAD-IIB family hydrolase</fullName>
    </recommendedName>
</protein>
<sequence length="269" mass="30247">MKNRKALFFDVDGTLLPEGTRQIPESARNALKEARSNGHLIFINSGRTYCNLDEVKRQIEADGYLCGCGTHIIAGDQVIYRYFIPHEEGVRLKRDIVEFGLDGVLEGAESCYMRSQTSRFPEIEGLRADLRANGALSPHNWDVDYYEYDKCYLASDCLSDCEGLFARMKQMDIIDRGGGFYECVPSGHSKATAIERVLEYYGLPLESAYVFGDSSNDLAMFEYASNCVVMEKHSPELDPFATFVTRSVEEDGIAYAMEQLGIVRSRVSL</sequence>
<dbReference type="Gene3D" id="3.40.50.1000">
    <property type="entry name" value="HAD superfamily/HAD-like"/>
    <property type="match status" value="1"/>
</dbReference>
<organism evidence="1 2">
    <name type="scientific">Enterocloster lavalensis</name>
    <dbReference type="NCBI Taxonomy" id="460384"/>
    <lineage>
        <taxon>Bacteria</taxon>
        <taxon>Bacillati</taxon>
        <taxon>Bacillota</taxon>
        <taxon>Clostridia</taxon>
        <taxon>Lachnospirales</taxon>
        <taxon>Lachnospiraceae</taxon>
        <taxon>Enterocloster</taxon>
    </lineage>
</organism>
<dbReference type="EMBL" id="FOIM01000011">
    <property type="protein sequence ID" value="SET67419.1"/>
    <property type="molecule type" value="Genomic_DNA"/>
</dbReference>
<dbReference type="STRING" id="460384.SAMN05216313_11123"/>
<dbReference type="Proteomes" id="UP000198508">
    <property type="component" value="Unassembled WGS sequence"/>
</dbReference>